<feature type="region of interest" description="Disordered" evidence="1">
    <location>
        <begin position="317"/>
        <end position="336"/>
    </location>
</feature>
<feature type="region of interest" description="Disordered" evidence="1">
    <location>
        <begin position="263"/>
        <end position="286"/>
    </location>
</feature>
<keyword evidence="3" id="KW-1185">Reference proteome</keyword>
<gene>
    <name evidence="2" type="ORF">CANINC_004928</name>
</gene>
<sequence>MPTKEIPRLYRIHIGGISPDLAKSISDLETRITKFGHVVKPLELHQKSTLNYHFAYISMHLKRSEFLQLKMMFDGTRFKGSKLSLQLANDDFQTRWKKDFKRQDTNIAARKLRELTALKRSERINNKDVNPFELSRVCRGRMRKTPRKEDLKNLTIRIKVGGRLKIIKCLKSKLWGYDKNRKIRDLTYRFVGGEWRDGNDHVVDRISGKTIVFDDSGISVRDNTSNKMKDEIDMELKEEQSKTNLLLARILNQYNFDQPVEIDEFSPDHKNSDSENDTDYETSHKISSIEPEVMTVDYDKISAVSFDEPSLQALKLFSLSNESEPNTEKQDEKKVETSYNENIDSDDEMFYRSLRPQPVVDEKGYKHISNSDNNYENLDPVPAIDETNDQNSNRDGVDDKEQLEDITEDESLLSISSTSQQISLLDTPTEDVQIATPGLKAFKNVGLYFSHFDSPFLVAQTQISKLKEVKFNEELKYDEWFWENRGDLNREFRKLRRDALRRNKKKQRSQYLI</sequence>
<evidence type="ECO:0000313" key="2">
    <source>
        <dbReference type="EMBL" id="TID13570.1"/>
    </source>
</evidence>
<feature type="compositionally biased region" description="Basic and acidic residues" evidence="1">
    <location>
        <begin position="326"/>
        <end position="336"/>
    </location>
</feature>
<evidence type="ECO:0000256" key="1">
    <source>
        <dbReference type="SAM" id="MobiDB-lite"/>
    </source>
</evidence>
<proteinExistence type="predicted"/>
<dbReference type="AlphaFoldDB" id="A0A4T0WWG6"/>
<protein>
    <recommendedName>
        <fullName evidence="4">RRM domain-containing protein</fullName>
    </recommendedName>
</protein>
<dbReference type="EMBL" id="SELW01000677">
    <property type="protein sequence ID" value="TID13570.1"/>
    <property type="molecule type" value="Genomic_DNA"/>
</dbReference>
<dbReference type="STRING" id="52247.A0A4T0WWG6"/>
<dbReference type="OrthoDB" id="21643at2759"/>
<feature type="region of interest" description="Disordered" evidence="1">
    <location>
        <begin position="362"/>
        <end position="401"/>
    </location>
</feature>
<evidence type="ECO:0008006" key="4">
    <source>
        <dbReference type="Google" id="ProtNLM"/>
    </source>
</evidence>
<reference evidence="2 3" key="1">
    <citation type="journal article" date="2019" name="Front. Genet.">
        <title>Whole-Genome Sequencing of the Opportunistic Yeast Pathogen Candida inconspicua Uncovers Its Hybrid Origin.</title>
        <authorList>
            <person name="Mixao V."/>
            <person name="Hansen A.P."/>
            <person name="Saus E."/>
            <person name="Boekhout T."/>
            <person name="Lass-Florl C."/>
            <person name="Gabaldon T."/>
        </authorList>
    </citation>
    <scope>NUCLEOTIDE SEQUENCE [LARGE SCALE GENOMIC DNA]</scope>
    <source>
        <strain evidence="2 3">CBS 180</strain>
    </source>
</reference>
<evidence type="ECO:0000313" key="3">
    <source>
        <dbReference type="Proteomes" id="UP000307173"/>
    </source>
</evidence>
<comment type="caution">
    <text evidence="2">The sequence shown here is derived from an EMBL/GenBank/DDBJ whole genome shotgun (WGS) entry which is preliminary data.</text>
</comment>
<dbReference type="Proteomes" id="UP000307173">
    <property type="component" value="Unassembled WGS sequence"/>
</dbReference>
<organism evidence="2 3">
    <name type="scientific">Pichia inconspicua</name>
    <dbReference type="NCBI Taxonomy" id="52247"/>
    <lineage>
        <taxon>Eukaryota</taxon>
        <taxon>Fungi</taxon>
        <taxon>Dikarya</taxon>
        <taxon>Ascomycota</taxon>
        <taxon>Saccharomycotina</taxon>
        <taxon>Pichiomycetes</taxon>
        <taxon>Pichiales</taxon>
        <taxon>Pichiaceae</taxon>
        <taxon>Pichia</taxon>
    </lineage>
</organism>
<name>A0A4T0WWG6_9ASCO</name>
<accession>A0A4T0WWG6</accession>